<keyword evidence="2" id="KW-1185">Reference proteome</keyword>
<dbReference type="EMBL" id="CAJVPU010021800">
    <property type="protein sequence ID" value="CAG8682801.1"/>
    <property type="molecule type" value="Genomic_DNA"/>
</dbReference>
<reference evidence="1" key="1">
    <citation type="submission" date="2021-06" db="EMBL/GenBank/DDBJ databases">
        <authorList>
            <person name="Kallberg Y."/>
            <person name="Tangrot J."/>
            <person name="Rosling A."/>
        </authorList>
    </citation>
    <scope>NUCLEOTIDE SEQUENCE</scope>
    <source>
        <strain evidence="1">IL203A</strain>
    </source>
</reference>
<evidence type="ECO:0000313" key="1">
    <source>
        <dbReference type="EMBL" id="CAG8682801.1"/>
    </source>
</evidence>
<evidence type="ECO:0000313" key="2">
    <source>
        <dbReference type="Proteomes" id="UP000789702"/>
    </source>
</evidence>
<feature type="non-terminal residue" evidence="1">
    <location>
        <position position="361"/>
    </location>
</feature>
<proteinExistence type="predicted"/>
<dbReference type="Proteomes" id="UP000789702">
    <property type="component" value="Unassembled WGS sequence"/>
</dbReference>
<protein>
    <submittedName>
        <fullName evidence="1">7288_t:CDS:1</fullName>
    </submittedName>
</protein>
<accession>A0ACA9NZI7</accession>
<sequence>MAGFISNTDINRIPISLNDPNLEALLFPDLYPDGHGHYCEMRNQLENIQRRHDTFGKYIKHRLLSKDSRFRLHHYWPAWAYLQLEKYRNFQNTQRLVRQSTVNESHRPPTAIDIIERSTYTDGWRYNETKTTPIPTFIRTGDGYFQKKNMHLNTMIRELGLPSIFVTLSMAEGSWSHLRDILAGTDNNNPLPTNRPLHTTLHFIHRLQNLKKHVWKNQNISEWGSYTHFFDRIEFQNRGAAHLHGVYWTTSDIAEMISSNTIRSTLPDPDLEQELYQKVCTFQIHTCSSKCGGPAPSGSICKKGFPRPFSEFTHYDSDNYRYTYKCLTPEDQWVIPYHAPTLMIWNAHINVQYITSKGLAR</sequence>
<comment type="caution">
    <text evidence="1">The sequence shown here is derived from an EMBL/GenBank/DDBJ whole genome shotgun (WGS) entry which is preliminary data.</text>
</comment>
<organism evidence="1 2">
    <name type="scientific">Dentiscutata heterogama</name>
    <dbReference type="NCBI Taxonomy" id="1316150"/>
    <lineage>
        <taxon>Eukaryota</taxon>
        <taxon>Fungi</taxon>
        <taxon>Fungi incertae sedis</taxon>
        <taxon>Mucoromycota</taxon>
        <taxon>Glomeromycotina</taxon>
        <taxon>Glomeromycetes</taxon>
        <taxon>Diversisporales</taxon>
        <taxon>Gigasporaceae</taxon>
        <taxon>Dentiscutata</taxon>
    </lineage>
</organism>
<gene>
    <name evidence="1" type="ORF">DHETER_LOCUS10747</name>
</gene>
<name>A0ACA9NZI7_9GLOM</name>